<dbReference type="Proteomes" id="UP000323067">
    <property type="component" value="Chromosome ii"/>
</dbReference>
<organism evidence="1 2">
    <name type="scientific">Cordyceps militaris</name>
    <name type="common">Caterpillar fungus</name>
    <name type="synonym">Clavaria militaris</name>
    <dbReference type="NCBI Taxonomy" id="73501"/>
    <lineage>
        <taxon>Eukaryota</taxon>
        <taxon>Fungi</taxon>
        <taxon>Dikarya</taxon>
        <taxon>Ascomycota</taxon>
        <taxon>Pezizomycotina</taxon>
        <taxon>Sordariomycetes</taxon>
        <taxon>Hypocreomycetidae</taxon>
        <taxon>Hypocreales</taxon>
        <taxon>Cordycipitaceae</taxon>
        <taxon>Cordyceps</taxon>
    </lineage>
</organism>
<dbReference type="VEuPathDB" id="FungiDB:A9K55_000787"/>
<sequence>MLVRRWAELSNIMPRLTYFFDFFALCPSSLVGLVLSVLVHQPIRDEQASKFGRVWTRDMRVTIAFSLWVTFDGASSRHPVIYDPKSTMFSGAPGLFSQRVTLDKKDRHKRSEPEGSGRNLWEQVWHMPLVQIRTQHSEQSGTLVGCFNGRVILPQTQTIENNQRLTEPTAIGIHTYS</sequence>
<name>A0A2H4SUB1_CORMI</name>
<evidence type="ECO:0000313" key="1">
    <source>
        <dbReference type="EMBL" id="ATY66697.1"/>
    </source>
</evidence>
<dbReference type="VEuPathDB" id="FungiDB:CCM_04052"/>
<accession>A0A2H4SUB1</accession>
<dbReference type="EMBL" id="CP023327">
    <property type="protein sequence ID" value="ATY66697.1"/>
    <property type="molecule type" value="Genomic_DNA"/>
</dbReference>
<reference evidence="1 2" key="1">
    <citation type="journal article" date="2017" name="BMC Genomics">
        <title>Chromosome level assembly and secondary metabolite potential of the parasitic fungus Cordyceps militaris.</title>
        <authorList>
            <person name="Kramer G.J."/>
            <person name="Nodwell J.R."/>
        </authorList>
    </citation>
    <scope>NUCLEOTIDE SEQUENCE [LARGE SCALE GENOMIC DNA]</scope>
    <source>
        <strain evidence="1 2">ATCC 34164</strain>
    </source>
</reference>
<proteinExistence type="predicted"/>
<dbReference type="AlphaFoldDB" id="A0A2H4SUB1"/>
<gene>
    <name evidence="1" type="ORF">A9K55_000787</name>
</gene>
<protein>
    <submittedName>
        <fullName evidence="1">Uncharacterized protein</fullName>
    </submittedName>
</protein>
<evidence type="ECO:0000313" key="2">
    <source>
        <dbReference type="Proteomes" id="UP000323067"/>
    </source>
</evidence>